<sequence>MSTDPRVDGPTGPQLKAAAETFDLLSAPTRLHLVWLLARGEYDVGTLAEYTGATVAAVSQHLAKLRLAGLVTSRRVGRRHIYAVEDPHVLTLVDQIFQHIAPDGSLAPDPPTPVHPSRRSRSE</sequence>
<dbReference type="Proteomes" id="UP000256485">
    <property type="component" value="Unassembled WGS sequence"/>
</dbReference>
<dbReference type="PANTHER" id="PTHR43132:SF6">
    <property type="entry name" value="HTH-TYPE TRANSCRIPTIONAL REPRESSOR CZRA"/>
    <property type="match status" value="1"/>
</dbReference>
<comment type="caution">
    <text evidence="6">The sequence shown here is derived from an EMBL/GenBank/DDBJ whole genome shotgun (WGS) entry which is preliminary data.</text>
</comment>
<evidence type="ECO:0000256" key="2">
    <source>
        <dbReference type="ARBA" id="ARBA00023125"/>
    </source>
</evidence>
<dbReference type="OrthoDB" id="9810923at2"/>
<keyword evidence="2 6" id="KW-0238">DNA-binding</keyword>
<evidence type="ECO:0000256" key="4">
    <source>
        <dbReference type="SAM" id="MobiDB-lite"/>
    </source>
</evidence>
<dbReference type="InterPro" id="IPR036390">
    <property type="entry name" value="WH_DNA-bd_sf"/>
</dbReference>
<dbReference type="Gene3D" id="1.10.10.10">
    <property type="entry name" value="Winged helix-like DNA-binding domain superfamily/Winged helix DNA-binding domain"/>
    <property type="match status" value="1"/>
</dbReference>
<gene>
    <name evidence="6" type="ORF">DFJ64_1077</name>
</gene>
<organism evidence="6 7">
    <name type="scientific">Thermasporomyces composti</name>
    <dbReference type="NCBI Taxonomy" id="696763"/>
    <lineage>
        <taxon>Bacteria</taxon>
        <taxon>Bacillati</taxon>
        <taxon>Actinomycetota</taxon>
        <taxon>Actinomycetes</taxon>
        <taxon>Propionibacteriales</taxon>
        <taxon>Nocardioidaceae</taxon>
        <taxon>Thermasporomyces</taxon>
    </lineage>
</organism>
<dbReference type="InterPro" id="IPR001845">
    <property type="entry name" value="HTH_ArsR_DNA-bd_dom"/>
</dbReference>
<dbReference type="GO" id="GO:0003677">
    <property type="term" value="F:DNA binding"/>
    <property type="evidence" value="ECO:0007669"/>
    <property type="project" value="UniProtKB-KW"/>
</dbReference>
<dbReference type="EMBL" id="QTUC01000001">
    <property type="protein sequence ID" value="REF35691.1"/>
    <property type="molecule type" value="Genomic_DNA"/>
</dbReference>
<dbReference type="NCBIfam" id="NF033788">
    <property type="entry name" value="HTH_metalloreg"/>
    <property type="match status" value="1"/>
</dbReference>
<keyword evidence="1" id="KW-0805">Transcription regulation</keyword>
<evidence type="ECO:0000259" key="5">
    <source>
        <dbReference type="PROSITE" id="PS50987"/>
    </source>
</evidence>
<proteinExistence type="predicted"/>
<dbReference type="InterPro" id="IPR011991">
    <property type="entry name" value="ArsR-like_HTH"/>
</dbReference>
<dbReference type="Pfam" id="PF01022">
    <property type="entry name" value="HTH_5"/>
    <property type="match status" value="1"/>
</dbReference>
<accession>A0A3D9VEE4</accession>
<feature type="region of interest" description="Disordered" evidence="4">
    <location>
        <begin position="102"/>
        <end position="123"/>
    </location>
</feature>
<dbReference type="GO" id="GO:0003700">
    <property type="term" value="F:DNA-binding transcription factor activity"/>
    <property type="evidence" value="ECO:0007669"/>
    <property type="project" value="InterPro"/>
</dbReference>
<dbReference type="CDD" id="cd00090">
    <property type="entry name" value="HTH_ARSR"/>
    <property type="match status" value="1"/>
</dbReference>
<name>A0A3D9VEE4_THECX</name>
<keyword evidence="7" id="KW-1185">Reference proteome</keyword>
<keyword evidence="3" id="KW-0804">Transcription</keyword>
<reference evidence="6 7" key="1">
    <citation type="submission" date="2018-08" db="EMBL/GenBank/DDBJ databases">
        <title>Sequencing the genomes of 1000 actinobacteria strains.</title>
        <authorList>
            <person name="Klenk H.-P."/>
        </authorList>
    </citation>
    <scope>NUCLEOTIDE SEQUENCE [LARGE SCALE GENOMIC DNA]</scope>
    <source>
        <strain evidence="6 7">DSM 22891</strain>
    </source>
</reference>
<evidence type="ECO:0000313" key="7">
    <source>
        <dbReference type="Proteomes" id="UP000256485"/>
    </source>
</evidence>
<dbReference type="RefSeq" id="WP_115849439.1">
    <property type="nucleotide sequence ID" value="NZ_QTUC01000001.1"/>
</dbReference>
<feature type="domain" description="HTH arsR-type" evidence="5">
    <location>
        <begin position="10"/>
        <end position="104"/>
    </location>
</feature>
<dbReference type="PROSITE" id="PS50987">
    <property type="entry name" value="HTH_ARSR_2"/>
    <property type="match status" value="1"/>
</dbReference>
<evidence type="ECO:0000256" key="1">
    <source>
        <dbReference type="ARBA" id="ARBA00023015"/>
    </source>
</evidence>
<dbReference type="InterPro" id="IPR036388">
    <property type="entry name" value="WH-like_DNA-bd_sf"/>
</dbReference>
<evidence type="ECO:0000313" key="6">
    <source>
        <dbReference type="EMBL" id="REF35691.1"/>
    </source>
</evidence>
<dbReference type="InterPro" id="IPR051011">
    <property type="entry name" value="Metal_resp_trans_reg"/>
</dbReference>
<dbReference type="SMART" id="SM00418">
    <property type="entry name" value="HTH_ARSR"/>
    <property type="match status" value="1"/>
</dbReference>
<protein>
    <submittedName>
        <fullName evidence="6">DNA-binding transcriptional ArsR family regulator</fullName>
    </submittedName>
</protein>
<dbReference type="SUPFAM" id="SSF46785">
    <property type="entry name" value="Winged helix' DNA-binding domain"/>
    <property type="match status" value="1"/>
</dbReference>
<dbReference type="PRINTS" id="PR00778">
    <property type="entry name" value="HTHARSR"/>
</dbReference>
<evidence type="ECO:0000256" key="3">
    <source>
        <dbReference type="ARBA" id="ARBA00023163"/>
    </source>
</evidence>
<dbReference type="PANTHER" id="PTHR43132">
    <property type="entry name" value="ARSENICAL RESISTANCE OPERON REPRESSOR ARSR-RELATED"/>
    <property type="match status" value="1"/>
</dbReference>
<dbReference type="AlphaFoldDB" id="A0A3D9VEE4"/>